<evidence type="ECO:0000313" key="2">
    <source>
        <dbReference type="EMBL" id="MYZ48500.1"/>
    </source>
</evidence>
<protein>
    <recommendedName>
        <fullName evidence="4">DUF945 family protein</fullName>
    </recommendedName>
</protein>
<feature type="chain" id="PRO_5037469135" description="DUF945 family protein" evidence="1">
    <location>
        <begin position="26"/>
        <end position="382"/>
    </location>
</feature>
<reference evidence="2" key="1">
    <citation type="submission" date="2019-03" db="EMBL/GenBank/DDBJ databases">
        <title>Afifella sp. nov., isolated from activated sludge.</title>
        <authorList>
            <person name="Li Q."/>
            <person name="Liu Y."/>
        </authorList>
    </citation>
    <scope>NUCLEOTIDE SEQUENCE</scope>
    <source>
        <strain evidence="2">L72</strain>
    </source>
</reference>
<comment type="caution">
    <text evidence="2">The sequence shown here is derived from an EMBL/GenBank/DDBJ whole genome shotgun (WGS) entry which is preliminary data.</text>
</comment>
<dbReference type="RefSeq" id="WP_161140846.1">
    <property type="nucleotide sequence ID" value="NZ_SPKJ01000039.1"/>
</dbReference>
<dbReference type="Proteomes" id="UP000773614">
    <property type="component" value="Unassembled WGS sequence"/>
</dbReference>
<accession>A0A964WU54</accession>
<keyword evidence="1" id="KW-0732">Signal</keyword>
<proteinExistence type="predicted"/>
<evidence type="ECO:0000313" key="3">
    <source>
        <dbReference type="Proteomes" id="UP000773614"/>
    </source>
</evidence>
<name>A0A964WU54_9HYPH</name>
<dbReference type="EMBL" id="SPKJ01000039">
    <property type="protein sequence ID" value="MYZ48500.1"/>
    <property type="molecule type" value="Genomic_DNA"/>
</dbReference>
<evidence type="ECO:0008006" key="4">
    <source>
        <dbReference type="Google" id="ProtNLM"/>
    </source>
</evidence>
<organism evidence="2 3">
    <name type="scientific">Propylenella binzhouense</name>
    <dbReference type="NCBI Taxonomy" id="2555902"/>
    <lineage>
        <taxon>Bacteria</taxon>
        <taxon>Pseudomonadati</taxon>
        <taxon>Pseudomonadota</taxon>
        <taxon>Alphaproteobacteria</taxon>
        <taxon>Hyphomicrobiales</taxon>
        <taxon>Propylenellaceae</taxon>
        <taxon>Propylenella</taxon>
    </lineage>
</organism>
<feature type="signal peptide" evidence="1">
    <location>
        <begin position="1"/>
        <end position="25"/>
    </location>
</feature>
<gene>
    <name evidence="2" type="ORF">E4O86_12350</name>
</gene>
<dbReference type="OrthoDB" id="7824623at2"/>
<evidence type="ECO:0000256" key="1">
    <source>
        <dbReference type="SAM" id="SignalP"/>
    </source>
</evidence>
<keyword evidence="3" id="KW-1185">Reference proteome</keyword>
<dbReference type="AlphaFoldDB" id="A0A964WU54"/>
<sequence>MLPTRMTASALVGLVAVALSFDSAAAIEPQAAARILATALANGVENAGHFEEATQEGSDVVVKGLTFGGESGENAVRFERTVIASPAEGTEFALTSPKITMSSGAVTGETSGTVAEASITNARILPEPAGAAPDPAGRNQRILYDSAEASGLSLRGEDAPADVTIARIVVNTANYTGSMPQESDGRIESLVIPSALFQGLAFSPQMLGYDSIVLDVSWDGRLDAETKLLDIQKLDVTMENGGVLTFSGQVGNVPLSPSAESVDAAGLASQLVVHKLTLRYEDQSLARRVLDDQARRQGVPPDQYAQQLSAALPFLLMTLNNPEFQNQVAGAVGSFLTDPQSLTVEIAPAAPLTGAEILEVAATAPQSLPDKLNAKVTANTPE</sequence>